<keyword evidence="2 7" id="KW-0813">Transport</keyword>
<evidence type="ECO:0000259" key="8">
    <source>
        <dbReference type="Pfam" id="PF07715"/>
    </source>
</evidence>
<reference evidence="10 11" key="1">
    <citation type="submission" date="2018-07" db="EMBL/GenBank/DDBJ databases">
        <title>Dyadobacter roseus sp. nov., isolated from rose rhizosphere soil.</title>
        <authorList>
            <person name="Chen L."/>
        </authorList>
    </citation>
    <scope>NUCLEOTIDE SEQUENCE [LARGE SCALE GENOMIC DNA]</scope>
    <source>
        <strain evidence="10 11">RS19</strain>
    </source>
</reference>
<protein>
    <submittedName>
        <fullName evidence="10">TonB-dependent receptor</fullName>
    </submittedName>
</protein>
<dbReference type="SUPFAM" id="SSF49464">
    <property type="entry name" value="Carboxypeptidase regulatory domain-like"/>
    <property type="match status" value="1"/>
</dbReference>
<dbReference type="InterPro" id="IPR037066">
    <property type="entry name" value="Plug_dom_sf"/>
</dbReference>
<dbReference type="InterPro" id="IPR041700">
    <property type="entry name" value="OMP_b-brl_3"/>
</dbReference>
<dbReference type="InterPro" id="IPR036942">
    <property type="entry name" value="Beta-barrel_TonB_sf"/>
</dbReference>
<dbReference type="InterPro" id="IPR039426">
    <property type="entry name" value="TonB-dep_rcpt-like"/>
</dbReference>
<keyword evidence="4 7" id="KW-0812">Transmembrane</keyword>
<dbReference type="OrthoDB" id="905812at2"/>
<dbReference type="Proteomes" id="UP000256373">
    <property type="component" value="Unassembled WGS sequence"/>
</dbReference>
<evidence type="ECO:0000259" key="9">
    <source>
        <dbReference type="Pfam" id="PF14905"/>
    </source>
</evidence>
<dbReference type="Pfam" id="PF07715">
    <property type="entry name" value="Plug"/>
    <property type="match status" value="1"/>
</dbReference>
<evidence type="ECO:0000313" key="10">
    <source>
        <dbReference type="EMBL" id="REA62717.1"/>
    </source>
</evidence>
<dbReference type="SUPFAM" id="SSF56935">
    <property type="entry name" value="Porins"/>
    <property type="match status" value="1"/>
</dbReference>
<dbReference type="InterPro" id="IPR012910">
    <property type="entry name" value="Plug_dom"/>
</dbReference>
<proteinExistence type="inferred from homology"/>
<evidence type="ECO:0000256" key="1">
    <source>
        <dbReference type="ARBA" id="ARBA00004571"/>
    </source>
</evidence>
<keyword evidence="6 7" id="KW-0998">Cell outer membrane</keyword>
<keyword evidence="5 7" id="KW-0472">Membrane</keyword>
<sequence length="822" mass="92045">MKLIFTSVLNTSGQFGAGRYLFLLSLISAFFVSAGVQAQGEKSKVTGKIADTSNGAPLGYASVRLFKSVDSSFVAGAITDETGGFVIEVVAGNYYALSEFIGYKPHFSSGVRVQQGAKVLNLPDIKLTASARNLDEVTVQAEKSSMELSLDKKIFNVGKDLANSGGTAVDILTNVPSVAVDVEGNVSLRGSGNVRILIDGKPSGLVSLKGGAGLQQLQGSIIERVEIITNPSARYEAEGMGGIINIVLKKERKEGFNGSFDIITGHPTNYGAAANVNYRKNKLNFFINYTLSFRNTPGRNNVYQETYRNDSTIIMQRDMSSKLKGMNNSARGGIDYYFNAKNILTGAYTWRTSKGKRYSTLTYRDYLFSTNNPTGITTRTQDETETEPNSEYAITYRKTFDRKGREFTADVRYLDNWENSDQYYNEHIFKPNGTPSGIPSILQRALNFETEKQLLFQIDYVHPFGKDGKMEAGLRSSSRDMTNDYSVTQRDESGGWFELPNLTNDFLYEEDIHAAYAIIGNKTGKFSYQAGLRAEWTGVTTELRTTKEVNDRNYANLFPSAHITYDLAKQNALQLSFSRRVRRPQYNDLTPFATFSDNRNYWSGNPDLNPEFTNVFEAGHIKYLEKGSVTSSIYYRHTTGKITSIRRVEDNGNSYTRPENLGTEDSYGAEFTGSLVPYKWWKLDGSVNFFRAVTDGTDVDQTFQSDTYSWFVRMMSRFTLWQSADVQLRGNYEAPQQTPQGRRKALATLDLAATKDILKGNGTLTLSVIDVFNSRKFRSITEGPNFYARTNSQGRLRQINLTLNYRLHQAKKKPKEGLDGEF</sequence>
<accession>A0A3D8YDT3</accession>
<comment type="similarity">
    <text evidence="7">Belongs to the TonB-dependent receptor family.</text>
</comment>
<evidence type="ECO:0000256" key="2">
    <source>
        <dbReference type="ARBA" id="ARBA00022448"/>
    </source>
</evidence>
<evidence type="ECO:0000256" key="7">
    <source>
        <dbReference type="PROSITE-ProRule" id="PRU01360"/>
    </source>
</evidence>
<name>A0A3D8YDT3_9BACT</name>
<dbReference type="GO" id="GO:0009279">
    <property type="term" value="C:cell outer membrane"/>
    <property type="evidence" value="ECO:0007669"/>
    <property type="project" value="UniProtKB-SubCell"/>
</dbReference>
<dbReference type="Pfam" id="PF13620">
    <property type="entry name" value="CarboxypepD_reg"/>
    <property type="match status" value="1"/>
</dbReference>
<evidence type="ECO:0000313" key="11">
    <source>
        <dbReference type="Proteomes" id="UP000256373"/>
    </source>
</evidence>
<dbReference type="InterPro" id="IPR008969">
    <property type="entry name" value="CarboxyPept-like_regulatory"/>
</dbReference>
<gene>
    <name evidence="10" type="ORF">DSL64_07275</name>
</gene>
<dbReference type="Pfam" id="PF14905">
    <property type="entry name" value="OMP_b-brl_3"/>
    <property type="match status" value="1"/>
</dbReference>
<dbReference type="Gene3D" id="2.170.130.10">
    <property type="entry name" value="TonB-dependent receptor, plug domain"/>
    <property type="match status" value="1"/>
</dbReference>
<keyword evidence="10" id="KW-0675">Receptor</keyword>
<dbReference type="Gene3D" id="2.60.40.1120">
    <property type="entry name" value="Carboxypeptidase-like, regulatory domain"/>
    <property type="match status" value="1"/>
</dbReference>
<feature type="domain" description="TonB-dependent receptor plug" evidence="8">
    <location>
        <begin position="166"/>
        <end position="243"/>
    </location>
</feature>
<dbReference type="PANTHER" id="PTHR40980">
    <property type="entry name" value="PLUG DOMAIN-CONTAINING PROTEIN"/>
    <property type="match status" value="1"/>
</dbReference>
<keyword evidence="11" id="KW-1185">Reference proteome</keyword>
<comment type="caution">
    <text evidence="10">The sequence shown here is derived from an EMBL/GenBank/DDBJ whole genome shotgun (WGS) entry which is preliminary data.</text>
</comment>
<dbReference type="PROSITE" id="PS52016">
    <property type="entry name" value="TONB_DEPENDENT_REC_3"/>
    <property type="match status" value="1"/>
</dbReference>
<comment type="subcellular location">
    <subcellularLocation>
        <location evidence="1 7">Cell outer membrane</location>
        <topology evidence="1 7">Multi-pass membrane protein</topology>
    </subcellularLocation>
</comment>
<dbReference type="RefSeq" id="WP_115830014.1">
    <property type="nucleotide sequence ID" value="NZ_QNUL01000004.1"/>
</dbReference>
<feature type="domain" description="Outer membrane protein beta-barrel" evidence="9">
    <location>
        <begin position="398"/>
        <end position="805"/>
    </location>
</feature>
<dbReference type="Gene3D" id="2.40.170.20">
    <property type="entry name" value="TonB-dependent receptor, beta-barrel domain"/>
    <property type="match status" value="1"/>
</dbReference>
<dbReference type="EMBL" id="QNUL01000004">
    <property type="protein sequence ID" value="REA62717.1"/>
    <property type="molecule type" value="Genomic_DNA"/>
</dbReference>
<evidence type="ECO:0000256" key="4">
    <source>
        <dbReference type="ARBA" id="ARBA00022692"/>
    </source>
</evidence>
<evidence type="ECO:0000256" key="5">
    <source>
        <dbReference type="ARBA" id="ARBA00023136"/>
    </source>
</evidence>
<evidence type="ECO:0000256" key="3">
    <source>
        <dbReference type="ARBA" id="ARBA00022452"/>
    </source>
</evidence>
<keyword evidence="3 7" id="KW-1134">Transmembrane beta strand</keyword>
<organism evidence="10 11">
    <name type="scientific">Dyadobacter luteus</name>
    <dbReference type="NCBI Taxonomy" id="2259619"/>
    <lineage>
        <taxon>Bacteria</taxon>
        <taxon>Pseudomonadati</taxon>
        <taxon>Bacteroidota</taxon>
        <taxon>Cytophagia</taxon>
        <taxon>Cytophagales</taxon>
        <taxon>Spirosomataceae</taxon>
        <taxon>Dyadobacter</taxon>
    </lineage>
</organism>
<dbReference type="PANTHER" id="PTHR40980:SF4">
    <property type="entry name" value="TONB-DEPENDENT RECEPTOR-LIKE BETA-BARREL DOMAIN-CONTAINING PROTEIN"/>
    <property type="match status" value="1"/>
</dbReference>
<evidence type="ECO:0000256" key="6">
    <source>
        <dbReference type="ARBA" id="ARBA00023237"/>
    </source>
</evidence>
<dbReference type="AlphaFoldDB" id="A0A3D8YDT3"/>